<accession>K0K095</accession>
<dbReference type="EMBL" id="HE804045">
    <property type="protein sequence ID" value="CCH30967.1"/>
    <property type="molecule type" value="Genomic_DNA"/>
</dbReference>
<feature type="transmembrane region" description="Helical" evidence="2">
    <location>
        <begin position="54"/>
        <end position="74"/>
    </location>
</feature>
<dbReference type="Proteomes" id="UP000006281">
    <property type="component" value="Chromosome"/>
</dbReference>
<dbReference type="STRING" id="1179773.BN6_36720"/>
<feature type="region of interest" description="Disordered" evidence="1">
    <location>
        <begin position="1"/>
        <end position="30"/>
    </location>
</feature>
<feature type="transmembrane region" description="Helical" evidence="2">
    <location>
        <begin position="94"/>
        <end position="112"/>
    </location>
</feature>
<name>K0K095_SACES</name>
<protein>
    <submittedName>
        <fullName evidence="3">Putative membrane protein</fullName>
    </submittedName>
</protein>
<feature type="transmembrane region" description="Helical" evidence="2">
    <location>
        <begin position="148"/>
        <end position="166"/>
    </location>
</feature>
<sequence>MPLRRADRRTRDPTPRKRERAHTSCGPVRGVFGVTRSRHGPEVVRSAPNPAPPAVLVAAVGIGVHAFNHVTIVVQDVWRLLATPDAATFNPGTVYHPISAVLYLWLAVTVHSGRNSGRVAITVLPAFQAVGRYFVFASYPEVEVRADLVTGWALSAVVLGLLWAPATTRGHFGKRFA</sequence>
<organism evidence="3 4">
    <name type="scientific">Saccharothrix espanaensis (strain ATCC 51144 / DSM 44229 / JCM 9112 / NBRC 15066 / NRRL 15764)</name>
    <dbReference type="NCBI Taxonomy" id="1179773"/>
    <lineage>
        <taxon>Bacteria</taxon>
        <taxon>Bacillati</taxon>
        <taxon>Actinomycetota</taxon>
        <taxon>Actinomycetes</taxon>
        <taxon>Pseudonocardiales</taxon>
        <taxon>Pseudonocardiaceae</taxon>
        <taxon>Saccharothrix</taxon>
    </lineage>
</organism>
<dbReference type="AlphaFoldDB" id="K0K095"/>
<evidence type="ECO:0000256" key="1">
    <source>
        <dbReference type="SAM" id="MobiDB-lite"/>
    </source>
</evidence>
<feature type="transmembrane region" description="Helical" evidence="2">
    <location>
        <begin position="119"/>
        <end position="136"/>
    </location>
</feature>
<keyword evidence="2" id="KW-1133">Transmembrane helix</keyword>
<evidence type="ECO:0000256" key="2">
    <source>
        <dbReference type="SAM" id="Phobius"/>
    </source>
</evidence>
<dbReference type="KEGG" id="sesp:BN6_36720"/>
<keyword evidence="2" id="KW-0472">Membrane</keyword>
<dbReference type="PATRIC" id="fig|1179773.3.peg.3671"/>
<evidence type="ECO:0000313" key="3">
    <source>
        <dbReference type="EMBL" id="CCH30967.1"/>
    </source>
</evidence>
<evidence type="ECO:0000313" key="4">
    <source>
        <dbReference type="Proteomes" id="UP000006281"/>
    </source>
</evidence>
<proteinExistence type="predicted"/>
<dbReference type="HOGENOM" id="CLU_1516849_0_0_11"/>
<keyword evidence="2" id="KW-0812">Transmembrane</keyword>
<gene>
    <name evidence="3" type="ordered locus">BN6_36720</name>
</gene>
<reference evidence="3 4" key="1">
    <citation type="journal article" date="2012" name="BMC Genomics">
        <title>Complete genome sequence of Saccharothrix espanaensis DSM 44229T and comparison to the other completely sequenced Pseudonocardiaceae.</title>
        <authorList>
            <person name="Strobel T."/>
            <person name="Al-Dilaimi A."/>
            <person name="Blom J."/>
            <person name="Gessner A."/>
            <person name="Kalinowski J."/>
            <person name="Luzhetska M."/>
            <person name="Puhler A."/>
            <person name="Szczepanowski R."/>
            <person name="Bechthold A."/>
            <person name="Ruckert C."/>
        </authorList>
    </citation>
    <scope>NUCLEOTIDE SEQUENCE [LARGE SCALE GENOMIC DNA]</scope>
    <source>
        <strain evidence="4">ATCC 51144 / DSM 44229 / JCM 9112 / NBRC 15066 / NRRL 15764</strain>
    </source>
</reference>
<keyword evidence="4" id="KW-1185">Reference proteome</keyword>